<feature type="transmembrane region" description="Helical" evidence="1">
    <location>
        <begin position="21"/>
        <end position="41"/>
    </location>
</feature>
<keyword evidence="1" id="KW-0812">Transmembrane</keyword>
<accession>I0FEN6</accession>
<organism evidence="2 3">
    <name type="scientific">Borrelia crocidurae (strain Achema)</name>
    <dbReference type="NCBI Taxonomy" id="1155096"/>
    <lineage>
        <taxon>Bacteria</taxon>
        <taxon>Pseudomonadati</taxon>
        <taxon>Spirochaetota</taxon>
        <taxon>Spirochaetia</taxon>
        <taxon>Spirochaetales</taxon>
        <taxon>Borreliaceae</taxon>
        <taxon>Borrelia</taxon>
    </lineage>
</organism>
<name>I0FEN6_BORCA</name>
<evidence type="ECO:0000313" key="2">
    <source>
        <dbReference type="EMBL" id="AFI31942.1"/>
    </source>
</evidence>
<dbReference type="Proteomes" id="UP000005212">
    <property type="component" value="Plasmid unnamed18"/>
</dbReference>
<dbReference type="PATRIC" id="fig|1155096.3.peg.1193"/>
<proteinExistence type="predicted"/>
<gene>
    <name evidence="2" type="ordered locus">Q7M_1486</name>
</gene>
<geneLocation type="plasmid" evidence="3">
    <name>unnamed18</name>
</geneLocation>
<dbReference type="AlphaFoldDB" id="I0FEN6"/>
<sequence>MNREVKEGEIKGKRVNRMDRMRMKGIILMMMIVMGCNSGGVKGGEEGKNKFLQSLPQMM</sequence>
<dbReference type="HOGENOM" id="CLU_2951122_0_0_12"/>
<dbReference type="KEGG" id="bcw:Q7M_1486"/>
<keyword evidence="1" id="KW-1133">Transmembrane helix</keyword>
<evidence type="ECO:0008006" key="4">
    <source>
        <dbReference type="Google" id="ProtNLM"/>
    </source>
</evidence>
<evidence type="ECO:0000313" key="3">
    <source>
        <dbReference type="Proteomes" id="UP000005212"/>
    </source>
</evidence>
<reference evidence="2 3" key="1">
    <citation type="journal article" date="2012" name="J. Bacteriol.">
        <title>Complete Genome Sequence of Borrelia crocidurae.</title>
        <authorList>
            <person name="Elbir H."/>
            <person name="Gimenez G."/>
            <person name="Robert C."/>
            <person name="Bergstrom S."/>
            <person name="Cutler S."/>
            <person name="Raoult D."/>
            <person name="Drancourt M."/>
        </authorList>
    </citation>
    <scope>NUCLEOTIDE SEQUENCE [LARGE SCALE GENOMIC DNA]</scope>
    <source>
        <strain evidence="2 3">Achema</strain>
        <plasmid evidence="3">unnamed18</plasmid>
    </source>
</reference>
<evidence type="ECO:0000256" key="1">
    <source>
        <dbReference type="SAM" id="Phobius"/>
    </source>
</evidence>
<protein>
    <recommendedName>
        <fullName evidence="4">Variable outer membrane protein</fullName>
    </recommendedName>
</protein>
<keyword evidence="1" id="KW-0472">Membrane</keyword>
<reference evidence="3" key="2">
    <citation type="submission" date="2012-03" db="EMBL/GenBank/DDBJ databases">
        <title>Complete genome sequence of Borrelia crocidurae.</title>
        <authorList>
            <person name="Elbir H."/>
            <person name="Gimenez G."/>
            <person name="Robert C."/>
            <person name="Raoult D."/>
            <person name="Drancourt M."/>
        </authorList>
    </citation>
    <scope>NUCLEOTIDE SEQUENCE [LARGE SCALE GENOMIC DNA]</scope>
    <source>
        <strain evidence="3">Achema</strain>
        <plasmid evidence="3">unnamed18</plasmid>
    </source>
</reference>
<dbReference type="EMBL" id="CP003444">
    <property type="protein sequence ID" value="AFI31942.1"/>
    <property type="molecule type" value="Genomic_DNA"/>
</dbReference>
<keyword evidence="2" id="KW-0614">Plasmid</keyword>